<proteinExistence type="predicted"/>
<evidence type="ECO:0000313" key="2">
    <source>
        <dbReference type="Proteomes" id="UP000217446"/>
    </source>
</evidence>
<protein>
    <submittedName>
        <fullName evidence="1">Uncharacterized protein</fullName>
    </submittedName>
</protein>
<keyword evidence="2" id="KW-1185">Reference proteome</keyword>
<accession>A0A250VFN9</accession>
<name>A0A250VFN9_STROL</name>
<dbReference type="AlphaFoldDB" id="A0A250VFN9"/>
<dbReference type="EMBL" id="BDQI01000009">
    <property type="protein sequence ID" value="GAX52997.1"/>
    <property type="molecule type" value="Genomic_DNA"/>
</dbReference>
<organism evidence="1 2">
    <name type="scientific">Streptomyces olivochromogenes</name>
    <dbReference type="NCBI Taxonomy" id="1963"/>
    <lineage>
        <taxon>Bacteria</taxon>
        <taxon>Bacillati</taxon>
        <taxon>Actinomycetota</taxon>
        <taxon>Actinomycetes</taxon>
        <taxon>Kitasatosporales</taxon>
        <taxon>Streptomycetaceae</taxon>
        <taxon>Streptomyces</taxon>
    </lineage>
</organism>
<reference evidence="2" key="1">
    <citation type="submission" date="2017-05" db="EMBL/GenBank/DDBJ databases">
        <title>Streptomyces olivochromogenes NBRC 3561 whole genome shotgun sequence.</title>
        <authorList>
            <person name="Dohra H."/>
            <person name="Kodani S."/>
        </authorList>
    </citation>
    <scope>NUCLEOTIDE SEQUENCE [LARGE SCALE GENOMIC DNA]</scope>
    <source>
        <strain evidence="2">NBRC 3561</strain>
    </source>
</reference>
<comment type="caution">
    <text evidence="1">The sequence shown here is derived from an EMBL/GenBank/DDBJ whole genome shotgun (WGS) entry which is preliminary data.</text>
</comment>
<dbReference type="RefSeq" id="WP_235613622.1">
    <property type="nucleotide sequence ID" value="NZ_BDQI01000009.1"/>
</dbReference>
<gene>
    <name evidence="1" type="ORF">SO3561_04522</name>
</gene>
<evidence type="ECO:0000313" key="1">
    <source>
        <dbReference type="EMBL" id="GAX52997.1"/>
    </source>
</evidence>
<dbReference type="Proteomes" id="UP000217446">
    <property type="component" value="Unassembled WGS sequence"/>
</dbReference>
<sequence>MFVVLDVLVVLEASVAMIGLFWITKESVYVGAEPEGYGRGVRLTPEGLQAVGTGQEGFWSWADLREVTVHDVQVRSSTRWLVNNVMDTVLDMATGGGEAPPAFELHVRTDEEKAELTVYTAAVGGYVQSEYELSVALLNRFVDGMADVGRLLEWGSVEGDGVTPWRAAREALLTSWAAA</sequence>